<feature type="compositionally biased region" description="Acidic residues" evidence="1">
    <location>
        <begin position="418"/>
        <end position="428"/>
    </location>
</feature>
<feature type="compositionally biased region" description="Basic residues" evidence="1">
    <location>
        <begin position="217"/>
        <end position="238"/>
    </location>
</feature>
<feature type="compositionally biased region" description="Basic and acidic residues" evidence="1">
    <location>
        <begin position="45"/>
        <end position="59"/>
    </location>
</feature>
<protein>
    <recommendedName>
        <fullName evidence="3">START domain-containing protein</fullName>
    </recommendedName>
</protein>
<dbReference type="AlphaFoldDB" id="A0A7S3QIL0"/>
<reference evidence="2" key="1">
    <citation type="submission" date="2021-01" db="EMBL/GenBank/DDBJ databases">
        <authorList>
            <person name="Corre E."/>
            <person name="Pelletier E."/>
            <person name="Niang G."/>
            <person name="Scheremetjew M."/>
            <person name="Finn R."/>
            <person name="Kale V."/>
            <person name="Holt S."/>
            <person name="Cochrane G."/>
            <person name="Meng A."/>
            <person name="Brown T."/>
            <person name="Cohen L."/>
        </authorList>
    </citation>
    <scope>NUCLEOTIDE SEQUENCE</scope>
    <source>
        <strain evidence="2">MM31A-1</strain>
    </source>
</reference>
<feature type="region of interest" description="Disordered" evidence="1">
    <location>
        <begin position="356"/>
        <end position="434"/>
    </location>
</feature>
<accession>A0A7S3QIL0</accession>
<dbReference type="SUPFAM" id="SSF55961">
    <property type="entry name" value="Bet v1-like"/>
    <property type="match status" value="1"/>
</dbReference>
<evidence type="ECO:0008006" key="3">
    <source>
        <dbReference type="Google" id="ProtNLM"/>
    </source>
</evidence>
<feature type="compositionally biased region" description="Polar residues" evidence="1">
    <location>
        <begin position="406"/>
        <end position="416"/>
    </location>
</feature>
<name>A0A7S3QIL0_9STRA</name>
<evidence type="ECO:0000313" key="2">
    <source>
        <dbReference type="EMBL" id="CAE0478536.1"/>
    </source>
</evidence>
<feature type="compositionally biased region" description="Polar residues" evidence="1">
    <location>
        <begin position="366"/>
        <end position="377"/>
    </location>
</feature>
<gene>
    <name evidence="2" type="ORF">CDEB00056_LOCUS23389</name>
</gene>
<organism evidence="2">
    <name type="scientific">Chaetoceros debilis</name>
    <dbReference type="NCBI Taxonomy" id="122233"/>
    <lineage>
        <taxon>Eukaryota</taxon>
        <taxon>Sar</taxon>
        <taxon>Stramenopiles</taxon>
        <taxon>Ochrophyta</taxon>
        <taxon>Bacillariophyta</taxon>
        <taxon>Coscinodiscophyceae</taxon>
        <taxon>Chaetocerotophycidae</taxon>
        <taxon>Chaetocerotales</taxon>
        <taxon>Chaetocerotaceae</taxon>
        <taxon>Chaetoceros</taxon>
    </lineage>
</organism>
<feature type="compositionally biased region" description="Polar residues" evidence="1">
    <location>
        <begin position="68"/>
        <end position="84"/>
    </location>
</feature>
<feature type="compositionally biased region" description="Basic residues" evidence="1">
    <location>
        <begin position="196"/>
        <end position="210"/>
    </location>
</feature>
<dbReference type="EMBL" id="HBIO01030542">
    <property type="protein sequence ID" value="CAE0478536.1"/>
    <property type="molecule type" value="Transcribed_RNA"/>
</dbReference>
<dbReference type="Gene3D" id="3.30.530.20">
    <property type="match status" value="1"/>
</dbReference>
<feature type="compositionally biased region" description="Acidic residues" evidence="1">
    <location>
        <begin position="151"/>
        <end position="186"/>
    </location>
</feature>
<evidence type="ECO:0000256" key="1">
    <source>
        <dbReference type="SAM" id="MobiDB-lite"/>
    </source>
</evidence>
<sequence>MPPKTESHFDTNSTVLAKENKLYPSTKAAVPTTRRSKRKQKQRQRMMEKKAMSFRKDQPYSDVPEQIYTDSNSEEQQAYMTSEENYPEDSDGLDTPRLSNRLTPREVSFENVVVREIPAIPTAPTGINLDPMMGSLLGVDYLPFDSRLTEDAPEGEGAIDDFESLTSDEEGGNYVSDEDDKEEEGIDLGQAIDGKKGRRKKKRALKKLRKQLSDKPKPRKDRKQRKKHWKRTKAKAKHQQLVNAVSSNINTEIGRIDVGKKRLQTVKGSLRYAESEIRKLVWEAEKSASKVSKLSKTITELECKLDLSLRALEQERLGMQENMTSLQNLNLSRDLLEQEAYQIEGGLRQHLNQIGSRGESPLRSFGESSNDTDSNHVLGTRSRSRSNTGGTDCSFATAYDPLALPNTPSRTRTGTIDSDGDLSFDDTDSPSTTAKLPSTLVAKERTPKRSPCYFRIHDLDLNNVEGKVEEIVSHGNRTDLCCLDHNSSYIALDALTKHAFNVATDESSRWNPDSTSGRIISKRPTSEHNWHYTGPDDIFVWHGKMEKDGYKCDLPVIKARGMVPTTAKALLDLLLDSSKVQSYNKMSLGREDRYYIKKGVETKDEDSQLRGETKIMRSVSSVPVIRKHLELVSLMHARLLEEDDDGMKGFMCVNRSIWEDEDKTPTEDGVDPPSDENYIRCECLLGVNLIRELDGGYCELTTINHFYTPGTPSFGARQFGMKAAGNFIRDIKTQFK</sequence>
<feature type="compositionally biased region" description="Basic residues" evidence="1">
    <location>
        <begin position="34"/>
        <end position="44"/>
    </location>
</feature>
<feature type="region of interest" description="Disordered" evidence="1">
    <location>
        <begin position="148"/>
        <end position="239"/>
    </location>
</feature>
<proteinExistence type="predicted"/>
<dbReference type="InterPro" id="IPR023393">
    <property type="entry name" value="START-like_dom_sf"/>
</dbReference>
<feature type="region of interest" description="Disordered" evidence="1">
    <location>
        <begin position="1"/>
        <end position="99"/>
    </location>
</feature>